<organism evidence="2 3">
    <name type="scientific">Oedothorax gibbosus</name>
    <dbReference type="NCBI Taxonomy" id="931172"/>
    <lineage>
        <taxon>Eukaryota</taxon>
        <taxon>Metazoa</taxon>
        <taxon>Ecdysozoa</taxon>
        <taxon>Arthropoda</taxon>
        <taxon>Chelicerata</taxon>
        <taxon>Arachnida</taxon>
        <taxon>Araneae</taxon>
        <taxon>Araneomorphae</taxon>
        <taxon>Entelegynae</taxon>
        <taxon>Araneoidea</taxon>
        <taxon>Linyphiidae</taxon>
        <taxon>Erigoninae</taxon>
        <taxon>Oedothorax</taxon>
    </lineage>
</organism>
<dbReference type="AlphaFoldDB" id="A0AAV6UUS1"/>
<feature type="compositionally biased region" description="Basic and acidic residues" evidence="1">
    <location>
        <begin position="109"/>
        <end position="135"/>
    </location>
</feature>
<dbReference type="Proteomes" id="UP000827092">
    <property type="component" value="Unassembled WGS sequence"/>
</dbReference>
<comment type="caution">
    <text evidence="2">The sequence shown here is derived from an EMBL/GenBank/DDBJ whole genome shotgun (WGS) entry which is preliminary data.</text>
</comment>
<proteinExistence type="predicted"/>
<name>A0AAV6UUS1_9ARAC</name>
<gene>
    <name evidence="2" type="ORF">JTE90_021233</name>
</gene>
<dbReference type="EMBL" id="JAFNEN010000246">
    <property type="protein sequence ID" value="KAG8188212.1"/>
    <property type="molecule type" value="Genomic_DNA"/>
</dbReference>
<evidence type="ECO:0000256" key="1">
    <source>
        <dbReference type="SAM" id="MobiDB-lite"/>
    </source>
</evidence>
<reference evidence="2 3" key="1">
    <citation type="journal article" date="2022" name="Nat. Ecol. Evol.">
        <title>A masculinizing supergene underlies an exaggerated male reproductive morph in a spider.</title>
        <authorList>
            <person name="Hendrickx F."/>
            <person name="De Corte Z."/>
            <person name="Sonet G."/>
            <person name="Van Belleghem S.M."/>
            <person name="Kostlbacher S."/>
            <person name="Vangestel C."/>
        </authorList>
    </citation>
    <scope>NUCLEOTIDE SEQUENCE [LARGE SCALE GENOMIC DNA]</scope>
    <source>
        <strain evidence="2">W744_W776</strain>
    </source>
</reference>
<accession>A0AAV6UUS1</accession>
<keyword evidence="3" id="KW-1185">Reference proteome</keyword>
<evidence type="ECO:0000313" key="2">
    <source>
        <dbReference type="EMBL" id="KAG8188212.1"/>
    </source>
</evidence>
<protein>
    <submittedName>
        <fullName evidence="2">Uncharacterized protein</fullName>
    </submittedName>
</protein>
<sequence length="135" mass="15282">MTPYRRLSDLLRCRRRISKNHDVILPVSICPWVRSIHGRGKKSRGVVVAPPLGGAIITSLRPMGGRRGDRCARHLVIGELLRPRGRIFCDAGRVHRNFQRGCPGPKIRLGGEVERSSHEADDRPRHWEPWSRDGG</sequence>
<feature type="region of interest" description="Disordered" evidence="1">
    <location>
        <begin position="105"/>
        <end position="135"/>
    </location>
</feature>
<evidence type="ECO:0000313" key="3">
    <source>
        <dbReference type="Proteomes" id="UP000827092"/>
    </source>
</evidence>